<dbReference type="GO" id="GO:0046872">
    <property type="term" value="F:metal ion binding"/>
    <property type="evidence" value="ECO:0007669"/>
    <property type="project" value="UniProtKB-KW"/>
</dbReference>
<dbReference type="PANTHER" id="PTHR44379">
    <property type="entry name" value="OXIDOREDUCTASE WITH IRON-SULFUR SUBUNIT"/>
    <property type="match status" value="1"/>
</dbReference>
<dbReference type="SUPFAM" id="SSF47741">
    <property type="entry name" value="CO dehydrogenase ISP C-domain like"/>
    <property type="match status" value="1"/>
</dbReference>
<comment type="pathway">
    <text evidence="6">Alkaloid degradation; nicotine degradation.</text>
</comment>
<dbReference type="GO" id="GO:0016491">
    <property type="term" value="F:oxidoreductase activity"/>
    <property type="evidence" value="ECO:0007669"/>
    <property type="project" value="UniProtKB-KW"/>
</dbReference>
<accession>A0A1U7LZ43</accession>
<dbReference type="PROSITE" id="PS00197">
    <property type="entry name" value="2FE2S_FER_1"/>
    <property type="match status" value="1"/>
</dbReference>
<dbReference type="Proteomes" id="UP000187166">
    <property type="component" value="Unassembled WGS sequence"/>
</dbReference>
<protein>
    <submittedName>
        <fullName evidence="7">(2Fe-2S)-binding protein</fullName>
    </submittedName>
</protein>
<dbReference type="FunFam" id="3.10.20.30:FF:000020">
    <property type="entry name" value="Xanthine dehydrogenase iron-sulfur subunit"/>
    <property type="match status" value="1"/>
</dbReference>
<dbReference type="AlphaFoldDB" id="A0A1U7LZ43"/>
<organism evidence="7 8">
    <name type="scientific">Peptoniphilus porci</name>
    <dbReference type="NCBI Taxonomy" id="2652280"/>
    <lineage>
        <taxon>Bacteria</taxon>
        <taxon>Bacillati</taxon>
        <taxon>Bacillota</taxon>
        <taxon>Tissierellia</taxon>
        <taxon>Tissierellales</taxon>
        <taxon>Peptoniphilaceae</taxon>
        <taxon>Peptoniphilus</taxon>
    </lineage>
</organism>
<name>A0A1U7LZ43_9FIRM</name>
<gene>
    <name evidence="7" type="ORF">BIV18_03135</name>
</gene>
<keyword evidence="2" id="KW-0479">Metal-binding</keyword>
<dbReference type="SUPFAM" id="SSF54292">
    <property type="entry name" value="2Fe-2S ferredoxin-like"/>
    <property type="match status" value="1"/>
</dbReference>
<evidence type="ECO:0000256" key="2">
    <source>
        <dbReference type="ARBA" id="ARBA00022723"/>
    </source>
</evidence>
<evidence type="ECO:0000313" key="8">
    <source>
        <dbReference type="Proteomes" id="UP000187166"/>
    </source>
</evidence>
<dbReference type="PROSITE" id="PS51085">
    <property type="entry name" value="2FE2S_FER_2"/>
    <property type="match status" value="1"/>
</dbReference>
<dbReference type="STRING" id="1465756.BIV18_03135"/>
<dbReference type="GO" id="GO:0051537">
    <property type="term" value="F:2 iron, 2 sulfur cluster binding"/>
    <property type="evidence" value="ECO:0007669"/>
    <property type="project" value="UniProtKB-KW"/>
</dbReference>
<evidence type="ECO:0000256" key="5">
    <source>
        <dbReference type="ARBA" id="ARBA00023014"/>
    </source>
</evidence>
<evidence type="ECO:0000256" key="4">
    <source>
        <dbReference type="ARBA" id="ARBA00023004"/>
    </source>
</evidence>
<dbReference type="Pfam" id="PF00111">
    <property type="entry name" value="Fer2"/>
    <property type="match status" value="1"/>
</dbReference>
<sequence>MKISLKVNGEIYNFDVDEKKRLIDLLRNDLKLTGTKEGCSEGECGACTVLVDSLAVTSCTMLAAQLDGKEVITIEGLEHDGQLDILQKKFVECGAVQCGYCSPGFIMSAKSLMLNNINPTTYEIKRYIEGNLCRCTGFIKILEAIEKACEEVEK</sequence>
<dbReference type="EMBL" id="MJIH01000001">
    <property type="protein sequence ID" value="OLR64597.1"/>
    <property type="molecule type" value="Genomic_DNA"/>
</dbReference>
<keyword evidence="1" id="KW-0001">2Fe-2S</keyword>
<evidence type="ECO:0000256" key="6">
    <source>
        <dbReference type="ARBA" id="ARBA00060707"/>
    </source>
</evidence>
<comment type="caution">
    <text evidence="7">The sequence shown here is derived from an EMBL/GenBank/DDBJ whole genome shotgun (WGS) entry which is preliminary data.</text>
</comment>
<dbReference type="Pfam" id="PF01799">
    <property type="entry name" value="Fer2_2"/>
    <property type="match status" value="1"/>
</dbReference>
<dbReference type="Gene3D" id="3.10.20.30">
    <property type="match status" value="1"/>
</dbReference>
<evidence type="ECO:0000256" key="3">
    <source>
        <dbReference type="ARBA" id="ARBA00023002"/>
    </source>
</evidence>
<dbReference type="InterPro" id="IPR036884">
    <property type="entry name" value="2Fe-2S-bd_dom_sf"/>
</dbReference>
<evidence type="ECO:0000313" key="7">
    <source>
        <dbReference type="EMBL" id="OLR64597.1"/>
    </source>
</evidence>
<dbReference type="RefSeq" id="WP_075659239.1">
    <property type="nucleotide sequence ID" value="NZ_JABDSR010000009.1"/>
</dbReference>
<dbReference type="InterPro" id="IPR001041">
    <property type="entry name" value="2Fe-2S_ferredoxin-type"/>
</dbReference>
<dbReference type="Gene3D" id="1.10.150.120">
    <property type="entry name" value="[2Fe-2S]-binding domain"/>
    <property type="match status" value="1"/>
</dbReference>
<dbReference type="InterPro" id="IPR006058">
    <property type="entry name" value="2Fe2S_fd_BS"/>
</dbReference>
<keyword evidence="4" id="KW-0408">Iron</keyword>
<proteinExistence type="predicted"/>
<reference evidence="7 8" key="1">
    <citation type="journal article" date="2016" name="Appl. Environ. Microbiol.">
        <title>Function and Phylogeny of Bacterial Butyryl Coenzyme A:Acetate Transferases and Their Diversity in the Proximal Colon of Swine.</title>
        <authorList>
            <person name="Trachsel J."/>
            <person name="Bayles D.O."/>
            <person name="Looft T."/>
            <person name="Levine U.Y."/>
            <person name="Allen H.K."/>
        </authorList>
    </citation>
    <scope>NUCLEOTIDE SEQUENCE [LARGE SCALE GENOMIC DNA]</scope>
    <source>
        <strain evidence="7 8">35-6-1</strain>
    </source>
</reference>
<keyword evidence="5" id="KW-0411">Iron-sulfur</keyword>
<dbReference type="InterPro" id="IPR012675">
    <property type="entry name" value="Beta-grasp_dom_sf"/>
</dbReference>
<dbReference type="InterPro" id="IPR051452">
    <property type="entry name" value="Diverse_Oxidoreductases"/>
</dbReference>
<evidence type="ECO:0000256" key="1">
    <source>
        <dbReference type="ARBA" id="ARBA00022714"/>
    </source>
</evidence>
<dbReference type="InterPro" id="IPR002888">
    <property type="entry name" value="2Fe-2S-bd"/>
</dbReference>
<dbReference type="PANTHER" id="PTHR44379:SF8">
    <property type="entry name" value="XANTHINE DEHYDROGENASE IRON-SULFUR-BINDING SUBUNIT XDHC-RELATED"/>
    <property type="match status" value="1"/>
</dbReference>
<keyword evidence="8" id="KW-1185">Reference proteome</keyword>
<accession>A0A848RJF3</accession>
<keyword evidence="3" id="KW-0560">Oxidoreductase</keyword>
<dbReference type="InterPro" id="IPR036010">
    <property type="entry name" value="2Fe-2S_ferredoxin-like_sf"/>
</dbReference>